<dbReference type="RefSeq" id="WP_025698485.1">
    <property type="nucleotide sequence ID" value="NZ_ASQQ01000601.1"/>
</dbReference>
<evidence type="ECO:0000256" key="1">
    <source>
        <dbReference type="SAM" id="MobiDB-lite"/>
    </source>
</evidence>
<name>A0A0F7FBE4_PAEDU</name>
<dbReference type="HOGENOM" id="CLU_2424126_0_0_9"/>
<protein>
    <submittedName>
        <fullName evidence="2">Uncharacterized protein</fullName>
    </submittedName>
</protein>
<reference evidence="2 3" key="2">
    <citation type="journal article" date="2016" name="Genome Announc.">
        <title>Genome Sequence of a Gram-Positive Diazotroph, Paenibacillus durus Type Strain ATCC 35681.</title>
        <authorList>
            <person name="Halim M.A."/>
            <person name="Rahman A.Y."/>
            <person name="Sim K.S."/>
            <person name="Yam H.C."/>
            <person name="Rahim A.A."/>
            <person name="Ghazali A.H."/>
            <person name="Najimudin N."/>
        </authorList>
    </citation>
    <scope>NUCLEOTIDE SEQUENCE [LARGE SCALE GENOMIC DNA]</scope>
    <source>
        <strain evidence="2 3">ATCC 35681</strain>
    </source>
</reference>
<dbReference type="Proteomes" id="UP000034189">
    <property type="component" value="Chromosome"/>
</dbReference>
<reference evidence="2 3" key="1">
    <citation type="submission" date="2015-03" db="EMBL/GenBank/DDBJ databases">
        <authorList>
            <person name="Abdul Halim M."/>
        </authorList>
    </citation>
    <scope>NUCLEOTIDE SEQUENCE [LARGE SCALE GENOMIC DNA]</scope>
    <source>
        <strain evidence="2 3">ATCC 35681</strain>
    </source>
</reference>
<proteinExistence type="predicted"/>
<dbReference type="EMBL" id="CP011114">
    <property type="protein sequence ID" value="AKG36093.1"/>
    <property type="molecule type" value="Genomic_DNA"/>
</dbReference>
<organism evidence="2 3">
    <name type="scientific">Paenibacillus durus ATCC 35681</name>
    <dbReference type="NCBI Taxonomy" id="1333534"/>
    <lineage>
        <taxon>Bacteria</taxon>
        <taxon>Bacillati</taxon>
        <taxon>Bacillota</taxon>
        <taxon>Bacilli</taxon>
        <taxon>Bacillales</taxon>
        <taxon>Paenibacillaceae</taxon>
        <taxon>Paenibacillus</taxon>
    </lineage>
</organism>
<dbReference type="OrthoDB" id="10000798at2"/>
<feature type="compositionally biased region" description="Basic and acidic residues" evidence="1">
    <location>
        <begin position="61"/>
        <end position="74"/>
    </location>
</feature>
<gene>
    <name evidence="2" type="ORF">VK70_17285</name>
</gene>
<dbReference type="AlphaFoldDB" id="A0A0F7FBE4"/>
<feature type="region of interest" description="Disordered" evidence="1">
    <location>
        <begin position="48"/>
        <end position="91"/>
    </location>
</feature>
<evidence type="ECO:0000313" key="3">
    <source>
        <dbReference type="Proteomes" id="UP000034189"/>
    </source>
</evidence>
<dbReference type="PATRIC" id="fig|1333534.5.peg.3810"/>
<sequence length="91" mass="10128">MKIRKTRGEYPLDIVVLDETVHFDETGVADVDEIIGDVLLEIPGYEEYKEKLKKPATSTPDDPKGKKDTGKGKQDQSPTDQDQAAPPETKE</sequence>
<evidence type="ECO:0000313" key="2">
    <source>
        <dbReference type="EMBL" id="AKG36093.1"/>
    </source>
</evidence>
<accession>A0A0F7FBE4</accession>